<sequence length="402" mass="44218">MTEFAKLTVTLTEPVAVVRHLRNDFRQESYDHIPGTAVRGALAAQWLLAHGDPDDDFLEIFEGDGVFGPLHSAASLPVPLSVKVHKYRADDDCRVLWWDAIREEVDVCQYCKQTLEFSKGGPIGKVRRTPRTRNALDAEGNARSGNLFNQSSIAAGNVFEGWLSGPALRSLRIDGEPVRTLSLGGKRTIQGNAEVAIDFGAEPEPVELVGKDVVLRLAAPGIFVDKLGLPAAEPDLCELSKVLGVKVSSVVKSWPRWTEVGGWHLASGLPKPTERAVQAGSTYRVRCAERPSEAALRALMVRGVGLRRREGFGALCRPVAPLSFYEWGGVLARLRADMATVERTLPQLHERTRELRSGIENDAPFQDQLARDDQYSIALRKLLDVTDPVLYGRLVTRLESGK</sequence>
<dbReference type="EMBL" id="SMKW01000024">
    <property type="protein sequence ID" value="TDD49644.1"/>
    <property type="molecule type" value="Genomic_DNA"/>
</dbReference>
<reference evidence="1 2" key="1">
    <citation type="submission" date="2019-03" db="EMBL/GenBank/DDBJ databases">
        <title>Draft genome sequences of novel Actinobacteria.</title>
        <authorList>
            <person name="Sahin N."/>
            <person name="Ay H."/>
            <person name="Saygin H."/>
        </authorList>
    </citation>
    <scope>NUCLEOTIDE SEQUENCE [LARGE SCALE GENOMIC DNA]</scope>
    <source>
        <strain evidence="1 2">7K502</strain>
    </source>
</reference>
<dbReference type="Proteomes" id="UP000294947">
    <property type="component" value="Unassembled WGS sequence"/>
</dbReference>
<evidence type="ECO:0008006" key="3">
    <source>
        <dbReference type="Google" id="ProtNLM"/>
    </source>
</evidence>
<keyword evidence="2" id="KW-1185">Reference proteome</keyword>
<dbReference type="Gene3D" id="2.60.40.4350">
    <property type="match status" value="1"/>
</dbReference>
<dbReference type="OrthoDB" id="3666789at2"/>
<name>A0A4R4YYE7_9PSEU</name>
<accession>A0A4R4YYE7</accession>
<dbReference type="InterPro" id="IPR019117">
    <property type="entry name" value="CRISPR-assoc_protein_Cmr3"/>
</dbReference>
<proteinExistence type="predicted"/>
<dbReference type="AlphaFoldDB" id="A0A4R4YYE7"/>
<protein>
    <recommendedName>
        <fullName evidence="3">CRISPR-associated protein Csx10</fullName>
    </recommendedName>
</protein>
<organism evidence="1 2">
    <name type="scientific">Saccharopolyspora elongata</name>
    <dbReference type="NCBI Taxonomy" id="2530387"/>
    <lineage>
        <taxon>Bacteria</taxon>
        <taxon>Bacillati</taxon>
        <taxon>Actinomycetota</taxon>
        <taxon>Actinomycetes</taxon>
        <taxon>Pseudonocardiales</taxon>
        <taxon>Pseudonocardiaceae</taxon>
        <taxon>Saccharopolyspora</taxon>
    </lineage>
</organism>
<gene>
    <name evidence="1" type="ORF">E1288_19235</name>
</gene>
<comment type="caution">
    <text evidence="1">The sequence shown here is derived from an EMBL/GenBank/DDBJ whole genome shotgun (WGS) entry which is preliminary data.</text>
</comment>
<evidence type="ECO:0000313" key="1">
    <source>
        <dbReference type="EMBL" id="TDD49644.1"/>
    </source>
</evidence>
<evidence type="ECO:0000313" key="2">
    <source>
        <dbReference type="Proteomes" id="UP000294947"/>
    </source>
</evidence>
<dbReference type="Pfam" id="PF09700">
    <property type="entry name" value="Cas_Cmr3"/>
    <property type="match status" value="1"/>
</dbReference>
<dbReference type="RefSeq" id="WP_132486991.1">
    <property type="nucleotide sequence ID" value="NZ_SMKW01000024.1"/>
</dbReference>